<evidence type="ECO:0000313" key="1">
    <source>
        <dbReference type="EMBL" id="KZP30229.1"/>
    </source>
</evidence>
<gene>
    <name evidence="1" type="ORF">FIBSPDRAFT_884481</name>
</gene>
<evidence type="ECO:0000313" key="2">
    <source>
        <dbReference type="Proteomes" id="UP000076532"/>
    </source>
</evidence>
<sequence length="137" mass="14938">MIDTELNAALTGTAKLAQPALKKPKRALWMVTLLSLIDPLLHVKPSDMSYKVDDDGRSVTSVHLSVTKPAPQDEEVAWGPNQQPDIDPDMLLVEHMRAEFMKCINVIAAAALAMEPLQGHGLRIGATPRVPPSWAII</sequence>
<dbReference type="STRING" id="436010.A0A166T6B7"/>
<protein>
    <submittedName>
        <fullName evidence="1">Uncharacterized protein</fullName>
    </submittedName>
</protein>
<accession>A0A166T6B7</accession>
<name>A0A166T6B7_9AGAM</name>
<keyword evidence="2" id="KW-1185">Reference proteome</keyword>
<dbReference type="OrthoDB" id="2678913at2759"/>
<organism evidence="1 2">
    <name type="scientific">Athelia psychrophila</name>
    <dbReference type="NCBI Taxonomy" id="1759441"/>
    <lineage>
        <taxon>Eukaryota</taxon>
        <taxon>Fungi</taxon>
        <taxon>Dikarya</taxon>
        <taxon>Basidiomycota</taxon>
        <taxon>Agaricomycotina</taxon>
        <taxon>Agaricomycetes</taxon>
        <taxon>Agaricomycetidae</taxon>
        <taxon>Atheliales</taxon>
        <taxon>Atheliaceae</taxon>
        <taxon>Athelia</taxon>
    </lineage>
</organism>
<dbReference type="EMBL" id="KV417495">
    <property type="protein sequence ID" value="KZP30229.1"/>
    <property type="molecule type" value="Genomic_DNA"/>
</dbReference>
<reference evidence="1 2" key="1">
    <citation type="journal article" date="2016" name="Mol. Biol. Evol.">
        <title>Comparative Genomics of Early-Diverging Mushroom-Forming Fungi Provides Insights into the Origins of Lignocellulose Decay Capabilities.</title>
        <authorList>
            <person name="Nagy L.G."/>
            <person name="Riley R."/>
            <person name="Tritt A."/>
            <person name="Adam C."/>
            <person name="Daum C."/>
            <person name="Floudas D."/>
            <person name="Sun H."/>
            <person name="Yadav J.S."/>
            <person name="Pangilinan J."/>
            <person name="Larsson K.H."/>
            <person name="Matsuura K."/>
            <person name="Barry K."/>
            <person name="Labutti K."/>
            <person name="Kuo R."/>
            <person name="Ohm R.A."/>
            <person name="Bhattacharya S.S."/>
            <person name="Shirouzu T."/>
            <person name="Yoshinaga Y."/>
            <person name="Martin F.M."/>
            <person name="Grigoriev I.V."/>
            <person name="Hibbett D.S."/>
        </authorList>
    </citation>
    <scope>NUCLEOTIDE SEQUENCE [LARGE SCALE GENOMIC DNA]</scope>
    <source>
        <strain evidence="1 2">CBS 109695</strain>
    </source>
</reference>
<dbReference type="AlphaFoldDB" id="A0A166T6B7"/>
<dbReference type="Proteomes" id="UP000076532">
    <property type="component" value="Unassembled WGS sequence"/>
</dbReference>
<proteinExistence type="predicted"/>